<dbReference type="PANTHER" id="PTHR44329:SF214">
    <property type="entry name" value="PROTEIN KINASE DOMAIN-CONTAINING PROTEIN"/>
    <property type="match status" value="1"/>
</dbReference>
<name>A0A6A4XM43_9STRA</name>
<dbReference type="Pfam" id="PF07714">
    <property type="entry name" value="PK_Tyr_Ser-Thr"/>
    <property type="match status" value="1"/>
</dbReference>
<dbReference type="InterPro" id="IPR000719">
    <property type="entry name" value="Prot_kinase_dom"/>
</dbReference>
<feature type="non-terminal residue" evidence="2">
    <location>
        <position position="1"/>
    </location>
</feature>
<accession>A0A6A4XM43</accession>
<evidence type="ECO:0000313" key="2">
    <source>
        <dbReference type="EMBL" id="KAF0683995.1"/>
    </source>
</evidence>
<organism evidence="2">
    <name type="scientific">Aphanomyces stellatus</name>
    <dbReference type="NCBI Taxonomy" id="120398"/>
    <lineage>
        <taxon>Eukaryota</taxon>
        <taxon>Sar</taxon>
        <taxon>Stramenopiles</taxon>
        <taxon>Oomycota</taxon>
        <taxon>Saprolegniomycetes</taxon>
        <taxon>Saprolegniales</taxon>
        <taxon>Verrucalvaceae</taxon>
        <taxon>Aphanomyces</taxon>
    </lineage>
</organism>
<comment type="caution">
    <text evidence="2">The sequence shown here is derived from an EMBL/GenBank/DDBJ whole genome shotgun (WGS) entry which is preliminary data.</text>
</comment>
<dbReference type="InterPro" id="IPR051681">
    <property type="entry name" value="Ser/Thr_Kinases-Pseudokinases"/>
</dbReference>
<proteinExistence type="predicted"/>
<gene>
    <name evidence="2" type="ORF">As57867_023927</name>
</gene>
<protein>
    <recommendedName>
        <fullName evidence="1">Protein kinase domain-containing protein</fullName>
    </recommendedName>
</protein>
<dbReference type="InterPro" id="IPR008271">
    <property type="entry name" value="Ser/Thr_kinase_AS"/>
</dbReference>
<dbReference type="OrthoDB" id="166708at2759"/>
<dbReference type="InterPro" id="IPR011009">
    <property type="entry name" value="Kinase-like_dom_sf"/>
</dbReference>
<dbReference type="GO" id="GO:0004674">
    <property type="term" value="F:protein serine/threonine kinase activity"/>
    <property type="evidence" value="ECO:0007669"/>
    <property type="project" value="TreeGrafter"/>
</dbReference>
<sequence>ALSVAKALVYLKERQVIHRDLKSRNVLLDSDKGTKLADFGISRRHDEDEQSMTMGVGTYRWMAPEVLAFRHYTIAVDVFSFGVLLSELDTHQIPYSDVQTNQGHVISDGSVICMVLKNDLRPSFLPFCPIWFRELGVRCMATDATKRPEPKDIVEMLLARLEELG</sequence>
<dbReference type="Gene3D" id="1.10.510.10">
    <property type="entry name" value="Transferase(Phosphotransferase) domain 1"/>
    <property type="match status" value="1"/>
</dbReference>
<dbReference type="PROSITE" id="PS00108">
    <property type="entry name" value="PROTEIN_KINASE_ST"/>
    <property type="match status" value="1"/>
</dbReference>
<feature type="domain" description="Protein kinase" evidence="1">
    <location>
        <begin position="1"/>
        <end position="161"/>
    </location>
</feature>
<dbReference type="PROSITE" id="PS50011">
    <property type="entry name" value="PROTEIN_KINASE_DOM"/>
    <property type="match status" value="1"/>
</dbReference>
<dbReference type="AlphaFoldDB" id="A0A6A4XM43"/>
<dbReference type="EMBL" id="VJMH01007337">
    <property type="protein sequence ID" value="KAF0683995.1"/>
    <property type="molecule type" value="Genomic_DNA"/>
</dbReference>
<dbReference type="PANTHER" id="PTHR44329">
    <property type="entry name" value="SERINE/THREONINE-PROTEIN KINASE TNNI3K-RELATED"/>
    <property type="match status" value="1"/>
</dbReference>
<dbReference type="SUPFAM" id="SSF56112">
    <property type="entry name" value="Protein kinase-like (PK-like)"/>
    <property type="match status" value="1"/>
</dbReference>
<reference evidence="2" key="1">
    <citation type="submission" date="2019-06" db="EMBL/GenBank/DDBJ databases">
        <title>Genomics analysis of Aphanomyces spp. identifies a new class of oomycete effector associated with host adaptation.</title>
        <authorList>
            <person name="Gaulin E."/>
        </authorList>
    </citation>
    <scope>NUCLEOTIDE SEQUENCE</scope>
    <source>
        <strain evidence="2">CBS 578.67</strain>
    </source>
</reference>
<dbReference type="GO" id="GO:0005524">
    <property type="term" value="F:ATP binding"/>
    <property type="evidence" value="ECO:0007669"/>
    <property type="project" value="InterPro"/>
</dbReference>
<dbReference type="SMART" id="SM00220">
    <property type="entry name" value="S_TKc"/>
    <property type="match status" value="1"/>
</dbReference>
<dbReference type="InterPro" id="IPR001245">
    <property type="entry name" value="Ser-Thr/Tyr_kinase_cat_dom"/>
</dbReference>
<evidence type="ECO:0000259" key="1">
    <source>
        <dbReference type="PROSITE" id="PS50011"/>
    </source>
</evidence>